<keyword evidence="4 6" id="KW-1133">Transmembrane helix</keyword>
<feature type="transmembrane region" description="Helical" evidence="6">
    <location>
        <begin position="126"/>
        <end position="149"/>
    </location>
</feature>
<dbReference type="AlphaFoldDB" id="A0A1G2F4L1"/>
<keyword evidence="3 6" id="KW-0812">Transmembrane</keyword>
<dbReference type="PANTHER" id="PTHR10057:SF0">
    <property type="entry name" value="TRANSLOCATOR PROTEIN"/>
    <property type="match status" value="1"/>
</dbReference>
<dbReference type="InterPro" id="IPR004307">
    <property type="entry name" value="TspO_MBR"/>
</dbReference>
<name>A0A1G2F4L1_9BACT</name>
<feature type="transmembrane region" description="Helical" evidence="6">
    <location>
        <begin position="74"/>
        <end position="92"/>
    </location>
</feature>
<dbReference type="CDD" id="cd15904">
    <property type="entry name" value="TSPO_MBR"/>
    <property type="match status" value="1"/>
</dbReference>
<comment type="subcellular location">
    <subcellularLocation>
        <location evidence="1">Membrane</location>
        <topology evidence="1">Multi-pass membrane protein</topology>
    </subcellularLocation>
</comment>
<evidence type="ECO:0000313" key="7">
    <source>
        <dbReference type="EMBL" id="OGZ32501.1"/>
    </source>
</evidence>
<comment type="caution">
    <text evidence="7">The sequence shown here is derived from an EMBL/GenBank/DDBJ whole genome shotgun (WGS) entry which is preliminary data.</text>
</comment>
<dbReference type="Proteomes" id="UP000177810">
    <property type="component" value="Unassembled WGS sequence"/>
</dbReference>
<feature type="transmembrane region" description="Helical" evidence="6">
    <location>
        <begin position="7"/>
        <end position="26"/>
    </location>
</feature>
<dbReference type="InterPro" id="IPR038330">
    <property type="entry name" value="TspO/MBR-related_sf"/>
</dbReference>
<accession>A0A1G2F4L1</accession>
<sequence length="150" mass="17304">MKNFVKLIISVVVCEFAGAIGSFFTTPAVRGWYPTLIKPSFNPPNWLFAPVWTTLFLMMGIAMFLIWKKEKRGLTIFFAQLFFNVLWSIMFFGLKSPLLGFIVIVILWFLILATIVKFFKVSKTAGWLLVPYIFWVTFASILNFSILILN</sequence>
<evidence type="ECO:0000256" key="1">
    <source>
        <dbReference type="ARBA" id="ARBA00004141"/>
    </source>
</evidence>
<feature type="transmembrane region" description="Helical" evidence="6">
    <location>
        <begin position="98"/>
        <end position="119"/>
    </location>
</feature>
<reference evidence="7 8" key="1">
    <citation type="journal article" date="2016" name="Nat. Commun.">
        <title>Thousands of microbial genomes shed light on interconnected biogeochemical processes in an aquifer system.</title>
        <authorList>
            <person name="Anantharaman K."/>
            <person name="Brown C.T."/>
            <person name="Hug L.A."/>
            <person name="Sharon I."/>
            <person name="Castelle C.J."/>
            <person name="Probst A.J."/>
            <person name="Thomas B.C."/>
            <person name="Singh A."/>
            <person name="Wilkins M.J."/>
            <person name="Karaoz U."/>
            <person name="Brodie E.L."/>
            <person name="Williams K.H."/>
            <person name="Hubbard S.S."/>
            <person name="Banfield J.F."/>
        </authorList>
    </citation>
    <scope>NUCLEOTIDE SEQUENCE [LARGE SCALE GENOMIC DNA]</scope>
</reference>
<gene>
    <name evidence="7" type="ORF">A2V69_02225</name>
</gene>
<dbReference type="GO" id="GO:0033013">
    <property type="term" value="P:tetrapyrrole metabolic process"/>
    <property type="evidence" value="ECO:0007669"/>
    <property type="project" value="UniProtKB-ARBA"/>
</dbReference>
<dbReference type="STRING" id="1801990.A2V69_02225"/>
<dbReference type="Pfam" id="PF03073">
    <property type="entry name" value="TspO_MBR"/>
    <property type="match status" value="1"/>
</dbReference>
<evidence type="ECO:0000256" key="6">
    <source>
        <dbReference type="SAM" id="Phobius"/>
    </source>
</evidence>
<evidence type="ECO:0000256" key="5">
    <source>
        <dbReference type="ARBA" id="ARBA00023136"/>
    </source>
</evidence>
<evidence type="ECO:0000256" key="3">
    <source>
        <dbReference type="ARBA" id="ARBA00022692"/>
    </source>
</evidence>
<proteinExistence type="inferred from homology"/>
<comment type="similarity">
    <text evidence="2">Belongs to the TspO/BZRP family.</text>
</comment>
<keyword evidence="5 6" id="KW-0472">Membrane</keyword>
<dbReference type="PIRSF" id="PIRSF005859">
    <property type="entry name" value="PBR"/>
    <property type="match status" value="1"/>
</dbReference>
<organism evidence="7 8">
    <name type="scientific">Candidatus Portnoybacteria bacterium RBG_13_40_8</name>
    <dbReference type="NCBI Taxonomy" id="1801990"/>
    <lineage>
        <taxon>Bacteria</taxon>
        <taxon>Candidatus Portnoyibacteriota</taxon>
    </lineage>
</organism>
<evidence type="ECO:0000256" key="4">
    <source>
        <dbReference type="ARBA" id="ARBA00022989"/>
    </source>
</evidence>
<dbReference type="PANTHER" id="PTHR10057">
    <property type="entry name" value="PERIPHERAL-TYPE BENZODIAZEPINE RECEPTOR"/>
    <property type="match status" value="1"/>
</dbReference>
<dbReference type="GO" id="GO:0016020">
    <property type="term" value="C:membrane"/>
    <property type="evidence" value="ECO:0007669"/>
    <property type="project" value="UniProtKB-SubCell"/>
</dbReference>
<protein>
    <submittedName>
        <fullName evidence="7">TspO protein</fullName>
    </submittedName>
</protein>
<dbReference type="FunFam" id="1.20.1260.100:FF:000001">
    <property type="entry name" value="translocator protein 2"/>
    <property type="match status" value="1"/>
</dbReference>
<dbReference type="EMBL" id="MHMT01000018">
    <property type="protein sequence ID" value="OGZ32501.1"/>
    <property type="molecule type" value="Genomic_DNA"/>
</dbReference>
<evidence type="ECO:0000256" key="2">
    <source>
        <dbReference type="ARBA" id="ARBA00007524"/>
    </source>
</evidence>
<feature type="transmembrane region" description="Helical" evidence="6">
    <location>
        <begin position="46"/>
        <end position="67"/>
    </location>
</feature>
<dbReference type="Gene3D" id="1.20.1260.100">
    <property type="entry name" value="TspO/MBR protein"/>
    <property type="match status" value="1"/>
</dbReference>
<evidence type="ECO:0000313" key="8">
    <source>
        <dbReference type="Proteomes" id="UP000177810"/>
    </source>
</evidence>